<feature type="compositionally biased region" description="Low complexity" evidence="5">
    <location>
        <begin position="79"/>
        <end position="89"/>
    </location>
</feature>
<dbReference type="AlphaFoldDB" id="A0A9W8CPJ3"/>
<feature type="transmembrane region" description="Helical" evidence="6">
    <location>
        <begin position="132"/>
        <end position="156"/>
    </location>
</feature>
<gene>
    <name evidence="7" type="ORF">LPJ53_004113</name>
</gene>
<sequence>MSSYVFGLSAALLGNIVIGTGQCLQKYGLNRLQREWENTRALHLEGGGSDSGSGGGASNSTGASSSMYATAVDIRARGGSVSHGSGSPGLISGSAPAAKRADGPRPRYTSAAWVVGLLLNYSGELFGNSVALSYLSASAVAPLGIVSVVVSVLLASRFLGERITAQQRHGFAIISLGVGCVLLVAPRRSAAADAVQFVEVVSQSGVLRVFCGLYLLQAVLITVIRRGHRSLFMYVLVAAIFGSMNVMASKMLTMFVRLRLAFSGIPNPADVAFYGASGAATARPLVLGLTLPQVLAATCMALSIVGQESFRQQALGSYSAMEFQPVFFATYNVVATLAGLVLFRELDGWAHAALFFSVFAAGIALVVYGSRFLQKAKAVELPSHIRLHTGHMRTPGHHTKSQ</sequence>
<reference evidence="7" key="1">
    <citation type="submission" date="2022-07" db="EMBL/GenBank/DDBJ databases">
        <title>Phylogenomic reconstructions and comparative analyses of Kickxellomycotina fungi.</title>
        <authorList>
            <person name="Reynolds N.K."/>
            <person name="Stajich J.E."/>
            <person name="Barry K."/>
            <person name="Grigoriev I.V."/>
            <person name="Crous P."/>
            <person name="Smith M.E."/>
        </authorList>
    </citation>
    <scope>NUCLEOTIDE SEQUENCE</scope>
    <source>
        <strain evidence="7">NBRC 32514</strain>
    </source>
</reference>
<dbReference type="InterPro" id="IPR037185">
    <property type="entry name" value="EmrE-like"/>
</dbReference>
<evidence type="ECO:0000256" key="3">
    <source>
        <dbReference type="ARBA" id="ARBA00022989"/>
    </source>
</evidence>
<feature type="transmembrane region" description="Helical" evidence="6">
    <location>
        <begin position="349"/>
        <end position="368"/>
    </location>
</feature>
<keyword evidence="4 6" id="KW-0472">Membrane</keyword>
<evidence type="ECO:0008006" key="9">
    <source>
        <dbReference type="Google" id="ProtNLM"/>
    </source>
</evidence>
<feature type="transmembrane region" description="Helical" evidence="6">
    <location>
        <begin position="205"/>
        <end position="224"/>
    </location>
</feature>
<evidence type="ECO:0000313" key="8">
    <source>
        <dbReference type="Proteomes" id="UP001149813"/>
    </source>
</evidence>
<feature type="transmembrane region" description="Helical" evidence="6">
    <location>
        <begin position="168"/>
        <end position="185"/>
    </location>
</feature>
<feature type="region of interest" description="Disordered" evidence="5">
    <location>
        <begin position="43"/>
        <end position="62"/>
    </location>
</feature>
<dbReference type="PANTHER" id="PTHR12570">
    <property type="match status" value="1"/>
</dbReference>
<dbReference type="Proteomes" id="UP001149813">
    <property type="component" value="Unassembled WGS sequence"/>
</dbReference>
<feature type="transmembrane region" description="Helical" evidence="6">
    <location>
        <begin position="285"/>
        <end position="305"/>
    </location>
</feature>
<dbReference type="OrthoDB" id="165382at2759"/>
<feature type="transmembrane region" description="Helical" evidence="6">
    <location>
        <begin position="326"/>
        <end position="343"/>
    </location>
</feature>
<evidence type="ECO:0000256" key="5">
    <source>
        <dbReference type="SAM" id="MobiDB-lite"/>
    </source>
</evidence>
<protein>
    <recommendedName>
        <fullName evidence="9">DUF803-domain-containing protein</fullName>
    </recommendedName>
</protein>
<dbReference type="EMBL" id="JANBOJ010000177">
    <property type="protein sequence ID" value="KAJ1721360.1"/>
    <property type="molecule type" value="Genomic_DNA"/>
</dbReference>
<comment type="caution">
    <text evidence="7">The sequence shown here is derived from an EMBL/GenBank/DDBJ whole genome shotgun (WGS) entry which is preliminary data.</text>
</comment>
<proteinExistence type="predicted"/>
<dbReference type="GO" id="GO:0015095">
    <property type="term" value="F:magnesium ion transmembrane transporter activity"/>
    <property type="evidence" value="ECO:0007669"/>
    <property type="project" value="InterPro"/>
</dbReference>
<accession>A0A9W8CPJ3</accession>
<feature type="region of interest" description="Disordered" evidence="5">
    <location>
        <begin position="79"/>
        <end position="104"/>
    </location>
</feature>
<feature type="transmembrane region" description="Helical" evidence="6">
    <location>
        <begin position="108"/>
        <end position="126"/>
    </location>
</feature>
<evidence type="ECO:0000256" key="1">
    <source>
        <dbReference type="ARBA" id="ARBA00004141"/>
    </source>
</evidence>
<organism evidence="7 8">
    <name type="scientific">Coemansia erecta</name>
    <dbReference type="NCBI Taxonomy" id="147472"/>
    <lineage>
        <taxon>Eukaryota</taxon>
        <taxon>Fungi</taxon>
        <taxon>Fungi incertae sedis</taxon>
        <taxon>Zoopagomycota</taxon>
        <taxon>Kickxellomycotina</taxon>
        <taxon>Kickxellomycetes</taxon>
        <taxon>Kickxellales</taxon>
        <taxon>Kickxellaceae</taxon>
        <taxon>Coemansia</taxon>
    </lineage>
</organism>
<feature type="compositionally biased region" description="Gly residues" evidence="5">
    <location>
        <begin position="45"/>
        <end position="57"/>
    </location>
</feature>
<dbReference type="Gene3D" id="1.10.3730.20">
    <property type="match status" value="1"/>
</dbReference>
<name>A0A9W8CPJ3_9FUNG</name>
<evidence type="ECO:0000313" key="7">
    <source>
        <dbReference type="EMBL" id="KAJ1721360.1"/>
    </source>
</evidence>
<keyword evidence="2 6" id="KW-0812">Transmembrane</keyword>
<evidence type="ECO:0000256" key="4">
    <source>
        <dbReference type="ARBA" id="ARBA00023136"/>
    </source>
</evidence>
<feature type="transmembrane region" description="Helical" evidence="6">
    <location>
        <begin position="231"/>
        <end position="248"/>
    </location>
</feature>
<dbReference type="InterPro" id="IPR008521">
    <property type="entry name" value="Mg_trans_NIPA"/>
</dbReference>
<dbReference type="Pfam" id="PF05653">
    <property type="entry name" value="Mg_trans_NIPA"/>
    <property type="match status" value="1"/>
</dbReference>
<keyword evidence="8" id="KW-1185">Reference proteome</keyword>
<dbReference type="PANTHER" id="PTHR12570:SF85">
    <property type="entry name" value="DUF803 DOMAIN MEMBRANE PROTEIN (AFU_ORTHOLOGUE AFUA_1G15880)"/>
    <property type="match status" value="1"/>
</dbReference>
<dbReference type="GO" id="GO:0016020">
    <property type="term" value="C:membrane"/>
    <property type="evidence" value="ECO:0007669"/>
    <property type="project" value="UniProtKB-SubCell"/>
</dbReference>
<keyword evidence="3 6" id="KW-1133">Transmembrane helix</keyword>
<evidence type="ECO:0000256" key="2">
    <source>
        <dbReference type="ARBA" id="ARBA00022692"/>
    </source>
</evidence>
<feature type="transmembrane region" description="Helical" evidence="6">
    <location>
        <begin position="6"/>
        <end position="24"/>
    </location>
</feature>
<comment type="subcellular location">
    <subcellularLocation>
        <location evidence="1">Membrane</location>
        <topology evidence="1">Multi-pass membrane protein</topology>
    </subcellularLocation>
</comment>
<dbReference type="SUPFAM" id="SSF103481">
    <property type="entry name" value="Multidrug resistance efflux transporter EmrE"/>
    <property type="match status" value="1"/>
</dbReference>
<evidence type="ECO:0000256" key="6">
    <source>
        <dbReference type="SAM" id="Phobius"/>
    </source>
</evidence>